<feature type="transmembrane region" description="Helical" evidence="6">
    <location>
        <begin position="42"/>
        <end position="67"/>
    </location>
</feature>
<evidence type="ECO:0000313" key="7">
    <source>
        <dbReference type="EMBL" id="CAA9412462.1"/>
    </source>
</evidence>
<dbReference type="InterPro" id="IPR001123">
    <property type="entry name" value="LeuE-type"/>
</dbReference>
<proteinExistence type="predicted"/>
<dbReference type="GO" id="GO:0005886">
    <property type="term" value="C:plasma membrane"/>
    <property type="evidence" value="ECO:0007669"/>
    <property type="project" value="UniProtKB-SubCell"/>
</dbReference>
<accession>A0A6J4PCX0</accession>
<evidence type="ECO:0000256" key="1">
    <source>
        <dbReference type="ARBA" id="ARBA00004651"/>
    </source>
</evidence>
<dbReference type="PIRSF" id="PIRSF006324">
    <property type="entry name" value="LeuE"/>
    <property type="match status" value="1"/>
</dbReference>
<keyword evidence="4 6" id="KW-1133">Transmembrane helix</keyword>
<reference evidence="7" key="1">
    <citation type="submission" date="2020-02" db="EMBL/GenBank/DDBJ databases">
        <authorList>
            <person name="Meier V. D."/>
        </authorList>
    </citation>
    <scope>NUCLEOTIDE SEQUENCE</scope>
    <source>
        <strain evidence="7">AVDCRST_MAG03</strain>
    </source>
</reference>
<dbReference type="AlphaFoldDB" id="A0A6J4PCX0"/>
<sequence length="214" mass="21790">MENLLATVAAFSVVALLAAMVPGVDTALVTKNALGRGAASALLTAAGCSTGQLFWGVASAFGVAAVLAASATAYSFVKLAGACYLVYLGVRSLLAALYRERPADGPDGGDGIAGEVPLRASYAEGLVTNLLNPKTALFFSSLVPQFVSPGDPNWLFAVLTALTATTSLLWLCVLTVLLRSAGAFLSRSGPRRVLDGVMGTVLVALGVRVALSRG</sequence>
<keyword evidence="2" id="KW-1003">Cell membrane</keyword>
<evidence type="ECO:0008006" key="8">
    <source>
        <dbReference type="Google" id="ProtNLM"/>
    </source>
</evidence>
<evidence type="ECO:0000256" key="5">
    <source>
        <dbReference type="ARBA" id="ARBA00023136"/>
    </source>
</evidence>
<gene>
    <name evidence="7" type="ORF">AVDCRST_MAG03-1968</name>
</gene>
<evidence type="ECO:0000256" key="2">
    <source>
        <dbReference type="ARBA" id="ARBA00022475"/>
    </source>
</evidence>
<protein>
    <recommendedName>
        <fullName evidence="8">Threonine efflux protein</fullName>
    </recommendedName>
</protein>
<dbReference type="EMBL" id="CADCUT010000120">
    <property type="protein sequence ID" value="CAA9412462.1"/>
    <property type="molecule type" value="Genomic_DNA"/>
</dbReference>
<feature type="transmembrane region" description="Helical" evidence="6">
    <location>
        <begin position="79"/>
        <end position="98"/>
    </location>
</feature>
<name>A0A6J4PCX0_9ACTN</name>
<evidence type="ECO:0000256" key="4">
    <source>
        <dbReference type="ARBA" id="ARBA00022989"/>
    </source>
</evidence>
<dbReference type="PANTHER" id="PTHR30086:SF20">
    <property type="entry name" value="ARGININE EXPORTER PROTEIN ARGO-RELATED"/>
    <property type="match status" value="1"/>
</dbReference>
<keyword evidence="3 6" id="KW-0812">Transmembrane</keyword>
<dbReference type="GO" id="GO:0015171">
    <property type="term" value="F:amino acid transmembrane transporter activity"/>
    <property type="evidence" value="ECO:0007669"/>
    <property type="project" value="TreeGrafter"/>
</dbReference>
<dbReference type="Pfam" id="PF01810">
    <property type="entry name" value="LysE"/>
    <property type="match status" value="1"/>
</dbReference>
<feature type="transmembrane region" description="Helical" evidence="6">
    <location>
        <begin position="154"/>
        <end position="181"/>
    </location>
</feature>
<evidence type="ECO:0000256" key="6">
    <source>
        <dbReference type="SAM" id="Phobius"/>
    </source>
</evidence>
<keyword evidence="5 6" id="KW-0472">Membrane</keyword>
<evidence type="ECO:0000256" key="3">
    <source>
        <dbReference type="ARBA" id="ARBA00022692"/>
    </source>
</evidence>
<organism evidence="7">
    <name type="scientific">uncultured Rubrobacteraceae bacterium</name>
    <dbReference type="NCBI Taxonomy" id="349277"/>
    <lineage>
        <taxon>Bacteria</taxon>
        <taxon>Bacillati</taxon>
        <taxon>Actinomycetota</taxon>
        <taxon>Rubrobacteria</taxon>
        <taxon>Rubrobacterales</taxon>
        <taxon>Rubrobacteraceae</taxon>
        <taxon>environmental samples</taxon>
    </lineage>
</organism>
<dbReference type="PANTHER" id="PTHR30086">
    <property type="entry name" value="ARGININE EXPORTER PROTEIN ARGO"/>
    <property type="match status" value="1"/>
</dbReference>
<comment type="subcellular location">
    <subcellularLocation>
        <location evidence="1">Cell membrane</location>
        <topology evidence="1">Multi-pass membrane protein</topology>
    </subcellularLocation>
</comment>